<evidence type="ECO:0000259" key="3">
    <source>
        <dbReference type="PROSITE" id="PS51677"/>
    </source>
</evidence>
<keyword evidence="4" id="KW-0858">Xylan degradation</keyword>
<evidence type="ECO:0000313" key="5">
    <source>
        <dbReference type="Proteomes" id="UP000050961"/>
    </source>
</evidence>
<gene>
    <name evidence="4" type="ORF">FD15_GL002184</name>
</gene>
<keyword evidence="4" id="KW-0624">Polysaccharide degradation</keyword>
<dbReference type="GO" id="GO:0016810">
    <property type="term" value="F:hydrolase activity, acting on carbon-nitrogen (but not peptide) bonds"/>
    <property type="evidence" value="ECO:0007669"/>
    <property type="project" value="InterPro"/>
</dbReference>
<evidence type="ECO:0000256" key="1">
    <source>
        <dbReference type="ARBA" id="ARBA00004613"/>
    </source>
</evidence>
<dbReference type="SUPFAM" id="SSF88713">
    <property type="entry name" value="Glycoside hydrolase/deacetylase"/>
    <property type="match status" value="1"/>
</dbReference>
<evidence type="ECO:0000256" key="2">
    <source>
        <dbReference type="ARBA" id="ARBA00022729"/>
    </source>
</evidence>
<dbReference type="AlphaFoldDB" id="A0A0R2DUZ5"/>
<dbReference type="EMBL" id="AYZF01000017">
    <property type="protein sequence ID" value="KRN05621.1"/>
    <property type="molecule type" value="Genomic_DNA"/>
</dbReference>
<dbReference type="InterPro" id="IPR011330">
    <property type="entry name" value="Glyco_hydro/deAcase_b/a-brl"/>
</dbReference>
<dbReference type="Gene3D" id="3.20.20.370">
    <property type="entry name" value="Glycoside hydrolase/deacetylase"/>
    <property type="match status" value="1"/>
</dbReference>
<dbReference type="InterPro" id="IPR002509">
    <property type="entry name" value="NODB_dom"/>
</dbReference>
<feature type="domain" description="NodB homology" evidence="3">
    <location>
        <begin position="130"/>
        <end position="291"/>
    </location>
</feature>
<dbReference type="eggNOG" id="COG0726">
    <property type="taxonomic scope" value="Bacteria"/>
</dbReference>
<accession>A0A0R2DUZ5</accession>
<name>A0A0R2DUZ5_9LACO</name>
<dbReference type="PROSITE" id="PS51677">
    <property type="entry name" value="NODB"/>
    <property type="match status" value="1"/>
</dbReference>
<proteinExistence type="predicted"/>
<dbReference type="CDD" id="cd10918">
    <property type="entry name" value="CE4_NodB_like_5s_6s"/>
    <property type="match status" value="1"/>
</dbReference>
<reference evidence="4 5" key="1">
    <citation type="journal article" date="2015" name="Genome Announc.">
        <title>Expanding the biotechnology potential of lactobacilli through comparative genomics of 213 strains and associated genera.</title>
        <authorList>
            <person name="Sun Z."/>
            <person name="Harris H.M."/>
            <person name="McCann A."/>
            <person name="Guo C."/>
            <person name="Argimon S."/>
            <person name="Zhang W."/>
            <person name="Yang X."/>
            <person name="Jeffery I.B."/>
            <person name="Cooney J.C."/>
            <person name="Kagawa T.F."/>
            <person name="Liu W."/>
            <person name="Song Y."/>
            <person name="Salvetti E."/>
            <person name="Wrobel A."/>
            <person name="Rasinkangas P."/>
            <person name="Parkhill J."/>
            <person name="Rea M.C."/>
            <person name="O'Sullivan O."/>
            <person name="Ritari J."/>
            <person name="Douillard F.P."/>
            <person name="Paul Ross R."/>
            <person name="Yang R."/>
            <person name="Briner A.E."/>
            <person name="Felis G.E."/>
            <person name="de Vos W.M."/>
            <person name="Barrangou R."/>
            <person name="Klaenhammer T.R."/>
            <person name="Caufield P.W."/>
            <person name="Cui Y."/>
            <person name="Zhang H."/>
            <person name="O'Toole P.W."/>
        </authorList>
    </citation>
    <scope>NUCLEOTIDE SEQUENCE [LARGE SCALE GENOMIC DNA]</scope>
    <source>
        <strain evidence="4 5">DSM 21376</strain>
    </source>
</reference>
<dbReference type="Pfam" id="PF01522">
    <property type="entry name" value="Polysacc_deac_1"/>
    <property type="match status" value="1"/>
</dbReference>
<dbReference type="PROSITE" id="PS51257">
    <property type="entry name" value="PROKAR_LIPOPROTEIN"/>
    <property type="match status" value="1"/>
</dbReference>
<keyword evidence="4" id="KW-0326">Glycosidase</keyword>
<protein>
    <submittedName>
        <fullName evidence="4">Xylanase chitin deacetylase</fullName>
    </submittedName>
</protein>
<sequence>MNYLKSSKLGFVITQLIVLVSLLLLTGCSSRNKEEPKNEGVKARESLKSKKLNVDKVKVKKDSHLKWIHYKEKCRIPILMYHSISAGNALRVPPKQFEEEMAYLKANQYYTLSTDEAIKAFETNSLPQKKVVWITLDDAYKDNYTAAFPILKKYHLHATINYITSFSQKPNHLTLSEAKTMQHSGLVDFQSHTVQHLDLNALSTDVQKQELANSKKYLDDNLKQNTRMICYPAGRYNQTTIRLANHLGYKIGLTTNEGLACVDQGWYSLARVRIAPGIDRQTFMQLLQNGY</sequence>
<keyword evidence="5" id="KW-1185">Reference proteome</keyword>
<dbReference type="STRING" id="1423806.FD15_GL002184"/>
<keyword evidence="4" id="KW-0119">Carbohydrate metabolism</keyword>
<dbReference type="PANTHER" id="PTHR34216">
    <property type="match status" value="1"/>
</dbReference>
<dbReference type="Proteomes" id="UP000050961">
    <property type="component" value="Unassembled WGS sequence"/>
</dbReference>
<dbReference type="GO" id="GO:0016798">
    <property type="term" value="F:hydrolase activity, acting on glycosyl bonds"/>
    <property type="evidence" value="ECO:0007669"/>
    <property type="project" value="UniProtKB-KW"/>
</dbReference>
<organism evidence="4 5">
    <name type="scientific">Liquorilactobacillus sucicola DSM 21376 = JCM 15457</name>
    <dbReference type="NCBI Taxonomy" id="1423806"/>
    <lineage>
        <taxon>Bacteria</taxon>
        <taxon>Bacillati</taxon>
        <taxon>Bacillota</taxon>
        <taxon>Bacilli</taxon>
        <taxon>Lactobacillales</taxon>
        <taxon>Lactobacillaceae</taxon>
        <taxon>Liquorilactobacillus</taxon>
    </lineage>
</organism>
<dbReference type="GO" id="GO:0045493">
    <property type="term" value="P:xylan catabolic process"/>
    <property type="evidence" value="ECO:0007669"/>
    <property type="project" value="UniProtKB-KW"/>
</dbReference>
<comment type="caution">
    <text evidence="4">The sequence shown here is derived from an EMBL/GenBank/DDBJ whole genome shotgun (WGS) entry which is preliminary data.</text>
</comment>
<keyword evidence="2" id="KW-0732">Signal</keyword>
<dbReference type="GO" id="GO:0005576">
    <property type="term" value="C:extracellular region"/>
    <property type="evidence" value="ECO:0007669"/>
    <property type="project" value="UniProtKB-SubCell"/>
</dbReference>
<dbReference type="PATRIC" id="fig|1423806.3.peg.2231"/>
<keyword evidence="4" id="KW-0378">Hydrolase</keyword>
<dbReference type="PANTHER" id="PTHR34216:SF3">
    <property type="entry name" value="POLY-BETA-1,6-N-ACETYL-D-GLUCOSAMINE N-DEACETYLASE"/>
    <property type="match status" value="1"/>
</dbReference>
<evidence type="ECO:0000313" key="4">
    <source>
        <dbReference type="EMBL" id="KRN05621.1"/>
    </source>
</evidence>
<comment type="subcellular location">
    <subcellularLocation>
        <location evidence="1">Secreted</location>
    </subcellularLocation>
</comment>
<dbReference type="InterPro" id="IPR051398">
    <property type="entry name" value="Polysacch_Deacetylase"/>
</dbReference>